<organism evidence="1 2">
    <name type="scientific">Streptomyces kunmingensis</name>
    <dbReference type="NCBI Taxonomy" id="68225"/>
    <lineage>
        <taxon>Bacteria</taxon>
        <taxon>Bacillati</taxon>
        <taxon>Actinomycetota</taxon>
        <taxon>Actinomycetes</taxon>
        <taxon>Kitasatosporales</taxon>
        <taxon>Streptomycetaceae</taxon>
        <taxon>Streptomyces</taxon>
    </lineage>
</organism>
<sequence>MIPTESRAPVRSADELNEQIRGLMARSGGRLSESQRREYEVLVVEWAAAVRGEIVKAA</sequence>
<accession>A0ABU6C7T5</accession>
<evidence type="ECO:0000313" key="1">
    <source>
        <dbReference type="EMBL" id="MEB3960242.1"/>
    </source>
</evidence>
<dbReference type="EMBL" id="JAOZYB010000042">
    <property type="protein sequence ID" value="MEB3960242.1"/>
    <property type="molecule type" value="Genomic_DNA"/>
</dbReference>
<reference evidence="1 2" key="1">
    <citation type="submission" date="2022-10" db="EMBL/GenBank/DDBJ databases">
        <authorList>
            <person name="Xie J."/>
            <person name="Shen N."/>
        </authorList>
    </citation>
    <scope>NUCLEOTIDE SEQUENCE [LARGE SCALE GENOMIC DNA]</scope>
    <source>
        <strain evidence="1 2">DSM 41681</strain>
    </source>
</reference>
<name>A0ABU6C7T5_9ACTN</name>
<dbReference type="Proteomes" id="UP001352223">
    <property type="component" value="Unassembled WGS sequence"/>
</dbReference>
<evidence type="ECO:0000313" key="2">
    <source>
        <dbReference type="Proteomes" id="UP001352223"/>
    </source>
</evidence>
<proteinExistence type="predicted"/>
<dbReference type="RefSeq" id="WP_324767290.1">
    <property type="nucleotide sequence ID" value="NZ_BAAATS010000005.1"/>
</dbReference>
<comment type="caution">
    <text evidence="1">The sequence shown here is derived from an EMBL/GenBank/DDBJ whole genome shotgun (WGS) entry which is preliminary data.</text>
</comment>
<protein>
    <submittedName>
        <fullName evidence="1">Uncharacterized protein</fullName>
    </submittedName>
</protein>
<keyword evidence="2" id="KW-1185">Reference proteome</keyword>
<gene>
    <name evidence="1" type="ORF">OKJ48_08255</name>
</gene>